<dbReference type="RefSeq" id="WP_418158963.1">
    <property type="nucleotide sequence ID" value="NZ_JBBLZC010000006.1"/>
</dbReference>
<dbReference type="NCBIfam" id="TIGR03118">
    <property type="entry name" value="PEPCTERM_chp_1"/>
    <property type="match status" value="1"/>
</dbReference>
<evidence type="ECO:0000313" key="2">
    <source>
        <dbReference type="EMBL" id="MEK0083117.1"/>
    </source>
</evidence>
<sequence>MTTLRQRLRASAAILVLSLMTALPLQAADPASAGHGGSMAFVVRNLVSDVPGRAEHTDRNLVNGWGLAFGPTTPAWVADNGTDVSTVYDGNGNALPLVVAIPGGAPTGIVFNGTGVFRVRMGHTRAPSRFIFSSEAGVIAGWSPDVDRTHAIAQFHARDGAIYKGLALASSGHQPYLYATDFHNAKIDVFDGRFRRVRLAGDFMDPRLPRGFAPFGIQNIGGRLYVTYAKQDRDREDDVHGPGLGFVDVYDAEGHLLRRLASRGALDAPWGLARAPEHFGRFGGDILVGNFGDGIINAYDPRTGAFAGSLRGPDGRRIVIDGLWGLSFGNGIPTQPEDTLFFAAGPDDESHGLFGRIDAAGRGDDDHGHGGYRY</sequence>
<dbReference type="InterPro" id="IPR017549">
    <property type="entry name" value="APMV_L690"/>
</dbReference>
<accession>A0ABU8XT16</accession>
<comment type="caution">
    <text evidence="2">The sequence shown here is derived from an EMBL/GenBank/DDBJ whole genome shotgun (WGS) entry which is preliminary data.</text>
</comment>
<evidence type="ECO:0000256" key="1">
    <source>
        <dbReference type="SAM" id="SignalP"/>
    </source>
</evidence>
<dbReference type="Proteomes" id="UP001375743">
    <property type="component" value="Unassembled WGS sequence"/>
</dbReference>
<organism evidence="2 3">
    <name type="scientific">Benzoatithermus flavus</name>
    <dbReference type="NCBI Taxonomy" id="3108223"/>
    <lineage>
        <taxon>Bacteria</taxon>
        <taxon>Pseudomonadati</taxon>
        <taxon>Pseudomonadota</taxon>
        <taxon>Alphaproteobacteria</taxon>
        <taxon>Geminicoccales</taxon>
        <taxon>Geminicoccaceae</taxon>
        <taxon>Benzoatithermus</taxon>
    </lineage>
</organism>
<dbReference type="Gene3D" id="2.120.10.30">
    <property type="entry name" value="TolB, C-terminal domain"/>
    <property type="match status" value="1"/>
</dbReference>
<feature type="chain" id="PRO_5047299826" evidence="1">
    <location>
        <begin position="28"/>
        <end position="374"/>
    </location>
</feature>
<reference evidence="2 3" key="1">
    <citation type="submission" date="2024-01" db="EMBL/GenBank/DDBJ databases">
        <title>Multi-omics insights into the function and evolution of sodium benzoate biodegradation pathways in Benzoatithermus flavus gen. nov., sp. nov. from hot spring.</title>
        <authorList>
            <person name="Hu C.-J."/>
            <person name="Li W.-J."/>
        </authorList>
    </citation>
    <scope>NUCLEOTIDE SEQUENCE [LARGE SCALE GENOMIC DNA]</scope>
    <source>
        <strain evidence="2 3">SYSU G07066</strain>
    </source>
</reference>
<keyword evidence="1" id="KW-0732">Signal</keyword>
<feature type="signal peptide" evidence="1">
    <location>
        <begin position="1"/>
        <end position="27"/>
    </location>
</feature>
<name>A0ABU8XT16_9PROT</name>
<dbReference type="EMBL" id="JBBLZC010000006">
    <property type="protein sequence ID" value="MEK0083117.1"/>
    <property type="molecule type" value="Genomic_DNA"/>
</dbReference>
<keyword evidence="3" id="KW-1185">Reference proteome</keyword>
<proteinExistence type="predicted"/>
<dbReference type="InterPro" id="IPR011042">
    <property type="entry name" value="6-blade_b-propeller_TolB-like"/>
</dbReference>
<gene>
    <name evidence="2" type="ORF">U1T56_08135</name>
</gene>
<evidence type="ECO:0000313" key="3">
    <source>
        <dbReference type="Proteomes" id="UP001375743"/>
    </source>
</evidence>
<protein>
    <submittedName>
        <fullName evidence="2">TIGR03118 family protein</fullName>
    </submittedName>
</protein>
<dbReference type="SUPFAM" id="SSF63825">
    <property type="entry name" value="YWTD domain"/>
    <property type="match status" value="1"/>
</dbReference>